<dbReference type="EMBL" id="MHSS01000002">
    <property type="protein sequence ID" value="OHA48947.1"/>
    <property type="molecule type" value="Genomic_DNA"/>
</dbReference>
<accession>A0A1G2PKX6</accession>
<dbReference type="STRING" id="1802362.A2806_04620"/>
<dbReference type="AlphaFoldDB" id="A0A1G2PKX6"/>
<gene>
    <name evidence="1" type="ORF">A2806_04620</name>
</gene>
<name>A0A1G2PKX6_9BACT</name>
<comment type="caution">
    <text evidence="1">The sequence shown here is derived from an EMBL/GenBank/DDBJ whole genome shotgun (WGS) entry which is preliminary data.</text>
</comment>
<evidence type="ECO:0000313" key="1">
    <source>
        <dbReference type="EMBL" id="OHA48947.1"/>
    </source>
</evidence>
<evidence type="ECO:0000313" key="2">
    <source>
        <dbReference type="Proteomes" id="UP000177629"/>
    </source>
</evidence>
<organism evidence="1 2">
    <name type="scientific">Candidatus Terrybacteria bacterium RIFCSPHIGHO2_01_FULL_48_17</name>
    <dbReference type="NCBI Taxonomy" id="1802362"/>
    <lineage>
        <taxon>Bacteria</taxon>
        <taxon>Candidatus Terryibacteriota</taxon>
    </lineage>
</organism>
<protein>
    <submittedName>
        <fullName evidence="1">Uncharacterized protein</fullName>
    </submittedName>
</protein>
<reference evidence="1 2" key="1">
    <citation type="journal article" date="2016" name="Nat. Commun.">
        <title>Thousands of microbial genomes shed light on interconnected biogeochemical processes in an aquifer system.</title>
        <authorList>
            <person name="Anantharaman K."/>
            <person name="Brown C.T."/>
            <person name="Hug L.A."/>
            <person name="Sharon I."/>
            <person name="Castelle C.J."/>
            <person name="Probst A.J."/>
            <person name="Thomas B.C."/>
            <person name="Singh A."/>
            <person name="Wilkins M.J."/>
            <person name="Karaoz U."/>
            <person name="Brodie E.L."/>
            <person name="Williams K.H."/>
            <person name="Hubbard S.S."/>
            <person name="Banfield J.F."/>
        </authorList>
    </citation>
    <scope>NUCLEOTIDE SEQUENCE [LARGE SCALE GENOMIC DNA]</scope>
</reference>
<dbReference type="Proteomes" id="UP000177629">
    <property type="component" value="Unassembled WGS sequence"/>
</dbReference>
<proteinExistence type="predicted"/>
<sequence length="94" mass="11030">MRFSIPKQRYILTTALRRIGYAPSRRGQSFVRKLSSTPYPQFHLYVEETERGWGFNLHLDQKQPTYEPGRAHAGEYEGEVVEREAARIRAFIDT</sequence>